<keyword evidence="3" id="KW-1185">Reference proteome</keyword>
<keyword evidence="1" id="KW-1015">Disulfide bond</keyword>
<reference evidence="2" key="1">
    <citation type="submission" date="2023-01" db="EMBL/GenBank/DDBJ databases">
        <title>Genome assembly of the deep-sea coral Lophelia pertusa.</title>
        <authorList>
            <person name="Herrera S."/>
            <person name="Cordes E."/>
        </authorList>
    </citation>
    <scope>NUCLEOTIDE SEQUENCE</scope>
    <source>
        <strain evidence="2">USNM1676648</strain>
        <tissue evidence="2">Polyp</tissue>
    </source>
</reference>
<dbReference type="CDD" id="cd00112">
    <property type="entry name" value="LDLa"/>
    <property type="match status" value="1"/>
</dbReference>
<gene>
    <name evidence="2" type="ORF">OS493_022864</name>
</gene>
<dbReference type="AlphaFoldDB" id="A0A9W9ZQP9"/>
<dbReference type="SUPFAM" id="SSF57424">
    <property type="entry name" value="LDL receptor-like module"/>
    <property type="match status" value="1"/>
</dbReference>
<evidence type="ECO:0000256" key="1">
    <source>
        <dbReference type="ARBA" id="ARBA00023157"/>
    </source>
</evidence>
<dbReference type="Gene3D" id="4.10.400.10">
    <property type="entry name" value="Low-density Lipoprotein Receptor"/>
    <property type="match status" value="1"/>
</dbReference>
<dbReference type="Pfam" id="PF00057">
    <property type="entry name" value="Ldl_recept_a"/>
    <property type="match status" value="1"/>
</dbReference>
<proteinExistence type="predicted"/>
<dbReference type="InterPro" id="IPR002172">
    <property type="entry name" value="LDrepeatLR_classA_rpt"/>
</dbReference>
<dbReference type="InterPro" id="IPR036055">
    <property type="entry name" value="LDL_receptor-like_sf"/>
</dbReference>
<organism evidence="2 3">
    <name type="scientific">Desmophyllum pertusum</name>
    <dbReference type="NCBI Taxonomy" id="174260"/>
    <lineage>
        <taxon>Eukaryota</taxon>
        <taxon>Metazoa</taxon>
        <taxon>Cnidaria</taxon>
        <taxon>Anthozoa</taxon>
        <taxon>Hexacorallia</taxon>
        <taxon>Scleractinia</taxon>
        <taxon>Caryophylliina</taxon>
        <taxon>Caryophylliidae</taxon>
        <taxon>Desmophyllum</taxon>
    </lineage>
</organism>
<sequence length="76" mass="8584">MGTRIVVTDLMIHPIAAQQDHAPHRSSLPETDAVSLVSWHCDGDNDCSDNSDETTLYIYNSDHWFHGNTMDPPYKL</sequence>
<evidence type="ECO:0000313" key="3">
    <source>
        <dbReference type="Proteomes" id="UP001163046"/>
    </source>
</evidence>
<comment type="caution">
    <text evidence="2">The sequence shown here is derived from an EMBL/GenBank/DDBJ whole genome shotgun (WGS) entry which is preliminary data.</text>
</comment>
<dbReference type="Proteomes" id="UP001163046">
    <property type="component" value="Unassembled WGS sequence"/>
</dbReference>
<dbReference type="EMBL" id="MU825889">
    <property type="protein sequence ID" value="KAJ7384234.1"/>
    <property type="molecule type" value="Genomic_DNA"/>
</dbReference>
<name>A0A9W9ZQP9_9CNID</name>
<evidence type="ECO:0000313" key="2">
    <source>
        <dbReference type="EMBL" id="KAJ7384234.1"/>
    </source>
</evidence>
<protein>
    <submittedName>
        <fullName evidence="2">Uncharacterized protein</fullName>
    </submittedName>
</protein>
<accession>A0A9W9ZQP9</accession>